<protein>
    <recommendedName>
        <fullName evidence="3">Reverse transcriptase domain-containing protein</fullName>
    </recommendedName>
</protein>
<dbReference type="OrthoDB" id="425681at2759"/>
<dbReference type="EMBL" id="BGZK01000506">
    <property type="protein sequence ID" value="GBP47653.1"/>
    <property type="molecule type" value="Genomic_DNA"/>
</dbReference>
<dbReference type="STRING" id="151549.A0A4C1W9E1"/>
<accession>A0A4C1W9E1</accession>
<gene>
    <name evidence="1" type="ORF">EVAR_40049_1</name>
</gene>
<evidence type="ECO:0000313" key="1">
    <source>
        <dbReference type="EMBL" id="GBP47653.1"/>
    </source>
</evidence>
<comment type="caution">
    <text evidence="1">The sequence shown here is derived from an EMBL/GenBank/DDBJ whole genome shotgun (WGS) entry which is preliminary data.</text>
</comment>
<dbReference type="PANTHER" id="PTHR47027:SF30">
    <property type="entry name" value="THAP-TYPE DOMAIN-CONTAINING PROTEIN"/>
    <property type="match status" value="1"/>
</dbReference>
<reference evidence="1 2" key="1">
    <citation type="journal article" date="2019" name="Commun. Biol.">
        <title>The bagworm genome reveals a unique fibroin gene that provides high tensile strength.</title>
        <authorList>
            <person name="Kono N."/>
            <person name="Nakamura H."/>
            <person name="Ohtoshi R."/>
            <person name="Tomita M."/>
            <person name="Numata K."/>
            <person name="Arakawa K."/>
        </authorList>
    </citation>
    <scope>NUCLEOTIDE SEQUENCE [LARGE SCALE GENOMIC DNA]</scope>
</reference>
<keyword evidence="2" id="KW-1185">Reference proteome</keyword>
<sequence>MHELSVKCLLYSDHQVILAPPVRGLQEMANKVNDSVKKRDMKVNVDETKVMVSERGESTIECDLLTEVEMPSLHSVCGGSRKNRCRNSEVRERRVLKEVVVIRVERSMLRWFGHLERMYEIRLTKQIYTANVRDGKVGKGRPRKFYANHISDKLKRANFKHPTPTTLH</sequence>
<organism evidence="1 2">
    <name type="scientific">Eumeta variegata</name>
    <name type="common">Bagworm moth</name>
    <name type="synonym">Eumeta japonica</name>
    <dbReference type="NCBI Taxonomy" id="151549"/>
    <lineage>
        <taxon>Eukaryota</taxon>
        <taxon>Metazoa</taxon>
        <taxon>Ecdysozoa</taxon>
        <taxon>Arthropoda</taxon>
        <taxon>Hexapoda</taxon>
        <taxon>Insecta</taxon>
        <taxon>Pterygota</taxon>
        <taxon>Neoptera</taxon>
        <taxon>Endopterygota</taxon>
        <taxon>Lepidoptera</taxon>
        <taxon>Glossata</taxon>
        <taxon>Ditrysia</taxon>
        <taxon>Tineoidea</taxon>
        <taxon>Psychidae</taxon>
        <taxon>Oiketicinae</taxon>
        <taxon>Eumeta</taxon>
    </lineage>
</organism>
<dbReference type="PANTHER" id="PTHR47027">
    <property type="entry name" value="REVERSE TRANSCRIPTASE DOMAIN-CONTAINING PROTEIN"/>
    <property type="match status" value="1"/>
</dbReference>
<evidence type="ECO:0008006" key="3">
    <source>
        <dbReference type="Google" id="ProtNLM"/>
    </source>
</evidence>
<dbReference type="AlphaFoldDB" id="A0A4C1W9E1"/>
<evidence type="ECO:0000313" key="2">
    <source>
        <dbReference type="Proteomes" id="UP000299102"/>
    </source>
</evidence>
<dbReference type="Proteomes" id="UP000299102">
    <property type="component" value="Unassembled WGS sequence"/>
</dbReference>
<proteinExistence type="predicted"/>
<name>A0A4C1W9E1_EUMVA</name>